<dbReference type="Proteomes" id="UP000789920">
    <property type="component" value="Unassembled WGS sequence"/>
</dbReference>
<accession>A0ACA9RN84</accession>
<name>A0ACA9RN84_9GLOM</name>
<dbReference type="EMBL" id="CAJVQC010060864">
    <property type="protein sequence ID" value="CAG8801213.1"/>
    <property type="molecule type" value="Genomic_DNA"/>
</dbReference>
<keyword evidence="2" id="KW-1185">Reference proteome</keyword>
<organism evidence="1 2">
    <name type="scientific">Racocetra persica</name>
    <dbReference type="NCBI Taxonomy" id="160502"/>
    <lineage>
        <taxon>Eukaryota</taxon>
        <taxon>Fungi</taxon>
        <taxon>Fungi incertae sedis</taxon>
        <taxon>Mucoromycota</taxon>
        <taxon>Glomeromycotina</taxon>
        <taxon>Glomeromycetes</taxon>
        <taxon>Diversisporales</taxon>
        <taxon>Gigasporaceae</taxon>
        <taxon>Racocetra</taxon>
    </lineage>
</organism>
<evidence type="ECO:0000313" key="1">
    <source>
        <dbReference type="EMBL" id="CAG8801213.1"/>
    </source>
</evidence>
<sequence>REYNDGIYYTRKTLHPEKDQFEIVGIQIAEDTLHLNVLIRDKMNVNRYYNIESAKNPYAKIRRG</sequence>
<feature type="non-terminal residue" evidence="1">
    <location>
        <position position="1"/>
    </location>
</feature>
<feature type="non-terminal residue" evidence="1">
    <location>
        <position position="64"/>
    </location>
</feature>
<comment type="caution">
    <text evidence="1">The sequence shown here is derived from an EMBL/GenBank/DDBJ whole genome shotgun (WGS) entry which is preliminary data.</text>
</comment>
<protein>
    <submittedName>
        <fullName evidence="1">20650_t:CDS:1</fullName>
    </submittedName>
</protein>
<reference evidence="1" key="1">
    <citation type="submission" date="2021-06" db="EMBL/GenBank/DDBJ databases">
        <authorList>
            <person name="Kallberg Y."/>
            <person name="Tangrot J."/>
            <person name="Rosling A."/>
        </authorList>
    </citation>
    <scope>NUCLEOTIDE SEQUENCE</scope>
    <source>
        <strain evidence="1">MA461A</strain>
    </source>
</reference>
<gene>
    <name evidence="1" type="ORF">RPERSI_LOCUS21069</name>
</gene>
<evidence type="ECO:0000313" key="2">
    <source>
        <dbReference type="Proteomes" id="UP000789920"/>
    </source>
</evidence>
<proteinExistence type="predicted"/>